<evidence type="ECO:0000256" key="3">
    <source>
        <dbReference type="ARBA" id="ARBA00022801"/>
    </source>
</evidence>
<evidence type="ECO:0000256" key="5">
    <source>
        <dbReference type="ARBA" id="ARBA00051722"/>
    </source>
</evidence>
<organism evidence="6 7">
    <name type="scientific">Butyricicoccus intestinisimiae</name>
    <dbReference type="NCBI Taxonomy" id="2841509"/>
    <lineage>
        <taxon>Bacteria</taxon>
        <taxon>Bacillati</taxon>
        <taxon>Bacillota</taxon>
        <taxon>Clostridia</taxon>
        <taxon>Eubacteriales</taxon>
        <taxon>Butyricicoccaceae</taxon>
        <taxon>Butyricicoccus</taxon>
    </lineage>
</organism>
<comment type="caution">
    <text evidence="6">The sequence shown here is derived from an EMBL/GenBank/DDBJ whole genome shotgun (WGS) entry which is preliminary data.</text>
</comment>
<keyword evidence="3" id="KW-0378">Hydrolase</keyword>
<evidence type="ECO:0000256" key="1">
    <source>
        <dbReference type="ARBA" id="ARBA00005750"/>
    </source>
</evidence>
<keyword evidence="7" id="KW-1185">Reference proteome</keyword>
<dbReference type="Pfam" id="PF19567">
    <property type="entry name" value="CpsB_CapC"/>
    <property type="match status" value="2"/>
</dbReference>
<dbReference type="EC" id="3.1.3.48" evidence="2"/>
<evidence type="ECO:0000256" key="2">
    <source>
        <dbReference type="ARBA" id="ARBA00013064"/>
    </source>
</evidence>
<comment type="catalytic activity">
    <reaction evidence="5">
        <text>O-phospho-L-tyrosyl-[protein] + H2O = L-tyrosyl-[protein] + phosphate</text>
        <dbReference type="Rhea" id="RHEA:10684"/>
        <dbReference type="Rhea" id="RHEA-COMP:10136"/>
        <dbReference type="Rhea" id="RHEA-COMP:20101"/>
        <dbReference type="ChEBI" id="CHEBI:15377"/>
        <dbReference type="ChEBI" id="CHEBI:43474"/>
        <dbReference type="ChEBI" id="CHEBI:46858"/>
        <dbReference type="ChEBI" id="CHEBI:61978"/>
        <dbReference type="EC" id="3.1.3.48"/>
    </reaction>
</comment>
<reference evidence="6 7" key="1">
    <citation type="submission" date="2021-06" db="EMBL/GenBank/DDBJ databases">
        <authorList>
            <person name="Sun Q."/>
            <person name="Li D."/>
        </authorList>
    </citation>
    <scope>NUCLEOTIDE SEQUENCE [LARGE SCALE GENOMIC DNA]</scope>
    <source>
        <strain evidence="6 7">MSJd-7</strain>
    </source>
</reference>
<gene>
    <name evidence="6" type="ORF">KQI75_01495</name>
</gene>
<dbReference type="PANTHER" id="PTHR39181">
    <property type="entry name" value="TYROSINE-PROTEIN PHOSPHATASE YWQE"/>
    <property type="match status" value="1"/>
</dbReference>
<dbReference type="InterPro" id="IPR016667">
    <property type="entry name" value="Caps_polysacc_synth_CpsB/CapC"/>
</dbReference>
<protein>
    <recommendedName>
        <fullName evidence="2">protein-tyrosine-phosphatase</fullName>
        <ecNumber evidence="2">3.1.3.48</ecNumber>
    </recommendedName>
</protein>
<dbReference type="Proteomes" id="UP000783588">
    <property type="component" value="Unassembled WGS sequence"/>
</dbReference>
<dbReference type="PANTHER" id="PTHR39181:SF1">
    <property type="entry name" value="TYROSINE-PROTEIN PHOSPHATASE YWQE"/>
    <property type="match status" value="1"/>
</dbReference>
<dbReference type="RefSeq" id="WP_216468916.1">
    <property type="nucleotide sequence ID" value="NZ_JAHLQI010000001.1"/>
</dbReference>
<proteinExistence type="inferred from homology"/>
<comment type="similarity">
    <text evidence="1">Belongs to the metallo-dependent hydrolases superfamily. CpsB/CapC family.</text>
</comment>
<evidence type="ECO:0000313" key="6">
    <source>
        <dbReference type="EMBL" id="MBU5489312.1"/>
    </source>
</evidence>
<name>A0ABS6ENZ1_9FIRM</name>
<accession>A0ABS6ENZ1</accession>
<evidence type="ECO:0000256" key="4">
    <source>
        <dbReference type="ARBA" id="ARBA00022912"/>
    </source>
</evidence>
<sequence>MNQVLTDIHQHLIWGMDDGANSRETMFSMLREAHRQGIKTVVATSHAEPGANTILHPRNYWERRFTKYMLQEGGVDAIASDAHNCENRPVNLEAAYQWLVLHTDAAYAQELVTFSGELI</sequence>
<evidence type="ECO:0000313" key="7">
    <source>
        <dbReference type="Proteomes" id="UP000783588"/>
    </source>
</evidence>
<keyword evidence="4" id="KW-0904">Protein phosphatase</keyword>
<dbReference type="EMBL" id="JAHLQI010000001">
    <property type="protein sequence ID" value="MBU5489312.1"/>
    <property type="molecule type" value="Genomic_DNA"/>
</dbReference>